<evidence type="ECO:0000313" key="3">
    <source>
        <dbReference type="Proteomes" id="UP001605036"/>
    </source>
</evidence>
<keyword evidence="3" id="KW-1185">Reference proteome</keyword>
<dbReference type="EMBL" id="JBHFFA010000005">
    <property type="protein sequence ID" value="KAL2623718.1"/>
    <property type="molecule type" value="Genomic_DNA"/>
</dbReference>
<accession>A0ABD1YAJ6</accession>
<proteinExistence type="predicted"/>
<feature type="compositionally biased region" description="Polar residues" evidence="1">
    <location>
        <begin position="58"/>
        <end position="77"/>
    </location>
</feature>
<sequence length="106" mass="11769">MLTINPALNYKEDVATRLLALIPRLALSELGRVYDQHYSLSWEPLPTPRVALLKFRTGSDTPSTPSRVRTGFSQDGSSLRAARPHSALEVNDFFQQISERVLTSAG</sequence>
<organism evidence="2 3">
    <name type="scientific">Riccia fluitans</name>
    <dbReference type="NCBI Taxonomy" id="41844"/>
    <lineage>
        <taxon>Eukaryota</taxon>
        <taxon>Viridiplantae</taxon>
        <taxon>Streptophyta</taxon>
        <taxon>Embryophyta</taxon>
        <taxon>Marchantiophyta</taxon>
        <taxon>Marchantiopsida</taxon>
        <taxon>Marchantiidae</taxon>
        <taxon>Marchantiales</taxon>
        <taxon>Ricciaceae</taxon>
        <taxon>Riccia</taxon>
    </lineage>
</organism>
<gene>
    <name evidence="2" type="ORF">R1flu_007963</name>
</gene>
<name>A0ABD1YAJ6_9MARC</name>
<evidence type="ECO:0000313" key="2">
    <source>
        <dbReference type="EMBL" id="KAL2623718.1"/>
    </source>
</evidence>
<protein>
    <submittedName>
        <fullName evidence="2">Uncharacterized protein</fullName>
    </submittedName>
</protein>
<evidence type="ECO:0000256" key="1">
    <source>
        <dbReference type="SAM" id="MobiDB-lite"/>
    </source>
</evidence>
<dbReference type="Proteomes" id="UP001605036">
    <property type="component" value="Unassembled WGS sequence"/>
</dbReference>
<feature type="region of interest" description="Disordered" evidence="1">
    <location>
        <begin position="56"/>
        <end position="80"/>
    </location>
</feature>
<comment type="caution">
    <text evidence="2">The sequence shown here is derived from an EMBL/GenBank/DDBJ whole genome shotgun (WGS) entry which is preliminary data.</text>
</comment>
<dbReference type="AlphaFoldDB" id="A0ABD1YAJ6"/>
<reference evidence="2 3" key="1">
    <citation type="submission" date="2024-09" db="EMBL/GenBank/DDBJ databases">
        <title>Chromosome-scale assembly of Riccia fluitans.</title>
        <authorList>
            <person name="Paukszto L."/>
            <person name="Sawicki J."/>
            <person name="Karawczyk K."/>
            <person name="Piernik-Szablinska J."/>
            <person name="Szczecinska M."/>
            <person name="Mazdziarz M."/>
        </authorList>
    </citation>
    <scope>NUCLEOTIDE SEQUENCE [LARGE SCALE GENOMIC DNA]</scope>
    <source>
        <strain evidence="2">Rf_01</strain>
        <tissue evidence="2">Aerial parts of the thallus</tissue>
    </source>
</reference>